<dbReference type="PROSITE" id="PS51387">
    <property type="entry name" value="FAD_PCMH"/>
    <property type="match status" value="1"/>
</dbReference>
<evidence type="ECO:0000259" key="4">
    <source>
        <dbReference type="PROSITE" id="PS51387"/>
    </source>
</evidence>
<dbReference type="InterPro" id="IPR010031">
    <property type="entry name" value="FAD_lactone_oxidase-like"/>
</dbReference>
<evidence type="ECO:0000313" key="5">
    <source>
        <dbReference type="EMBL" id="WLV24414.1"/>
    </source>
</evidence>
<gene>
    <name evidence="5" type="ORF">QR721_12340</name>
</gene>
<dbReference type="InterPro" id="IPR016166">
    <property type="entry name" value="FAD-bd_PCMH"/>
</dbReference>
<dbReference type="InterPro" id="IPR007173">
    <property type="entry name" value="ALO_C"/>
</dbReference>
<dbReference type="RefSeq" id="WP_348027414.1">
    <property type="nucleotide sequence ID" value="NZ_CP129113.1"/>
</dbReference>
<dbReference type="Proteomes" id="UP001180087">
    <property type="component" value="Chromosome"/>
</dbReference>
<dbReference type="InterPro" id="IPR036318">
    <property type="entry name" value="FAD-bd_PCMH-like_sf"/>
</dbReference>
<dbReference type="PANTHER" id="PTHR43762:SF1">
    <property type="entry name" value="D-ARABINONO-1,4-LACTONE OXIDASE"/>
    <property type="match status" value="1"/>
</dbReference>
<keyword evidence="2" id="KW-0274">FAD</keyword>
<keyword evidence="3" id="KW-0560">Oxidoreductase</keyword>
<evidence type="ECO:0000256" key="1">
    <source>
        <dbReference type="ARBA" id="ARBA00022630"/>
    </source>
</evidence>
<sequence length="451" mass="50298">MVKPVKKKMAGWGKYPIESCLVYRPESTQDLKKILSSQKEKQIAYGLGRSYGDTALNEDEGISLFNKFDHMLSFDEESGILTCEAGVSLEEIINIFLPRGYFLPVTPGTKYVTVGGAIANDVHGKNHHLDGCFSEYVLEFDLLLASGETISCSRVENTDAFWATIGGIGLTGFITRAAIQLIRVETSYIKATYEKAENLDVAFEKFVENDANFKYSVAWIDCLSTGNSLGRSVLMRGEHALKEELPAKVKEPFKPSKGSVLKMPINAPSFALNPFSISAFNALYYASFKNETKIVDSSSFFHPLDAIDDWNKLYGKKGFIQYQAVFPKSNDPKSGIRKLLERLTEEKCSSFLAVLKSSGPANEGLLSFPMEGYTLALDIPIKDGSLFPFLRELDEIVLSYGGRVYLAKDATIDPETFKKMYPKWEEFKKVKKELDPDGLFSSSMSRRIGLT</sequence>
<dbReference type="InterPro" id="IPR016169">
    <property type="entry name" value="FAD-bd_PCMH_sub2"/>
</dbReference>
<dbReference type="SUPFAM" id="SSF55103">
    <property type="entry name" value="FAD-linked oxidases, C-terminal domain"/>
    <property type="match status" value="1"/>
</dbReference>
<dbReference type="Pfam" id="PF01565">
    <property type="entry name" value="FAD_binding_4"/>
    <property type="match status" value="1"/>
</dbReference>
<reference evidence="5" key="1">
    <citation type="submission" date="2023-06" db="EMBL/GenBank/DDBJ databases">
        <title>A Treasure from Seagulls: Isolation and Description of Aciduricobacillus qingdaonensis gen. nov., sp. nov., a Rare Obligately Uric Acid-utilizing Member in the Family Bacillaceae.</title>
        <authorList>
            <person name="Liu W."/>
            <person name="Wang B."/>
        </authorList>
    </citation>
    <scope>NUCLEOTIDE SEQUENCE</scope>
    <source>
        <strain evidence="5">44XB</strain>
    </source>
</reference>
<dbReference type="EMBL" id="CP129113">
    <property type="protein sequence ID" value="WLV24414.1"/>
    <property type="molecule type" value="Genomic_DNA"/>
</dbReference>
<evidence type="ECO:0000313" key="6">
    <source>
        <dbReference type="Proteomes" id="UP001180087"/>
    </source>
</evidence>
<dbReference type="PANTHER" id="PTHR43762">
    <property type="entry name" value="L-GULONOLACTONE OXIDASE"/>
    <property type="match status" value="1"/>
</dbReference>
<dbReference type="InterPro" id="IPR016171">
    <property type="entry name" value="Vanillyl_alc_oxidase_C-sub2"/>
</dbReference>
<organism evidence="5 6">
    <name type="scientific">Aciduricibacillus chroicocephali</name>
    <dbReference type="NCBI Taxonomy" id="3054939"/>
    <lineage>
        <taxon>Bacteria</taxon>
        <taxon>Bacillati</taxon>
        <taxon>Bacillota</taxon>
        <taxon>Bacilli</taxon>
        <taxon>Bacillales</taxon>
        <taxon>Bacillaceae</taxon>
        <taxon>Aciduricibacillus</taxon>
    </lineage>
</organism>
<dbReference type="SUPFAM" id="SSF56176">
    <property type="entry name" value="FAD-binding/transporter-associated domain-like"/>
    <property type="match status" value="1"/>
</dbReference>
<evidence type="ECO:0000256" key="2">
    <source>
        <dbReference type="ARBA" id="ARBA00022827"/>
    </source>
</evidence>
<protein>
    <submittedName>
        <fullName evidence="5">FAD-binding oxidoreductase</fullName>
    </submittedName>
</protein>
<keyword evidence="6" id="KW-1185">Reference proteome</keyword>
<keyword evidence="1" id="KW-0285">Flavoprotein</keyword>
<dbReference type="Pfam" id="PF04030">
    <property type="entry name" value="ALO"/>
    <property type="match status" value="1"/>
</dbReference>
<dbReference type="Gene3D" id="3.30.465.10">
    <property type="match status" value="1"/>
</dbReference>
<feature type="domain" description="FAD-binding PCMH-type" evidence="4">
    <location>
        <begin position="15"/>
        <end position="184"/>
    </location>
</feature>
<dbReference type="InterPro" id="IPR016164">
    <property type="entry name" value="FAD-linked_Oxase-like_C"/>
</dbReference>
<dbReference type="Gene3D" id="1.10.45.10">
    <property type="entry name" value="Vanillyl-alcohol Oxidase, Chain A, domain 4"/>
    <property type="match status" value="1"/>
</dbReference>
<evidence type="ECO:0000256" key="3">
    <source>
        <dbReference type="ARBA" id="ARBA00023002"/>
    </source>
</evidence>
<dbReference type="InterPro" id="IPR006094">
    <property type="entry name" value="Oxid_FAD_bind_N"/>
</dbReference>
<proteinExistence type="predicted"/>
<name>A0ABY9KU30_9BACI</name>
<accession>A0ABY9KU30</accession>